<sequence>MTAIAPPTVAAAAVAGAGLDLTCHSLNAVVARDKTLWKRPRKWTRAHLLALGMRRHRRRQPDDQTRSIGSAASSGTDDDDDDDDDYGGGRGGGRNHHVIIPDLAPALLGQYMASFLESVPYEMRASRLIELLGMPQQPKLIPTPNEHGDMDRNHERHDDSVIGRPFSYHWMTPTLVIGQRMYKLPSLFRLSLGDTLVLPYVDSSCVLRPPPAVQRRRDLTRPFEPYITAVLISCAQYLSSPWLGKEARGRLGSNGVMDSLITTQLFFTHRDDKQDIHVYTALISRVLLDRFRYPNQPPATTAADIQNDFMDPLIRLDHHRVPYEPQVTFRQRLLAAVSITPIIKSNLEGDTNCRKRPLSPDSRVYTVSPKRPQRPDCIPLSNLNPNL</sequence>
<comment type="caution">
    <text evidence="2">The sequence shown here is derived from an EMBL/GenBank/DDBJ whole genome shotgun (WGS) entry which is preliminary data.</text>
</comment>
<feature type="compositionally biased region" description="Acidic residues" evidence="1">
    <location>
        <begin position="76"/>
        <end position="86"/>
    </location>
</feature>
<evidence type="ECO:0000256" key="1">
    <source>
        <dbReference type="SAM" id="MobiDB-lite"/>
    </source>
</evidence>
<feature type="region of interest" description="Disordered" evidence="1">
    <location>
        <begin position="54"/>
        <end position="95"/>
    </location>
</feature>
<dbReference type="OrthoDB" id="5343483at2759"/>
<keyword evidence="3" id="KW-1185">Reference proteome</keyword>
<dbReference type="EMBL" id="WUBL01000019">
    <property type="protein sequence ID" value="KAF2970837.1"/>
    <property type="molecule type" value="Genomic_DNA"/>
</dbReference>
<evidence type="ECO:0000313" key="2">
    <source>
        <dbReference type="EMBL" id="KAF2970837.1"/>
    </source>
</evidence>
<gene>
    <name evidence="2" type="ORF">GQX73_g2813</name>
</gene>
<feature type="region of interest" description="Disordered" evidence="1">
    <location>
        <begin position="353"/>
        <end position="387"/>
    </location>
</feature>
<name>A0A7C8NAS6_9PEZI</name>
<proteinExistence type="predicted"/>
<organism evidence="2 3">
    <name type="scientific">Xylaria multiplex</name>
    <dbReference type="NCBI Taxonomy" id="323545"/>
    <lineage>
        <taxon>Eukaryota</taxon>
        <taxon>Fungi</taxon>
        <taxon>Dikarya</taxon>
        <taxon>Ascomycota</taxon>
        <taxon>Pezizomycotina</taxon>
        <taxon>Sordariomycetes</taxon>
        <taxon>Xylariomycetidae</taxon>
        <taxon>Xylariales</taxon>
        <taxon>Xylariaceae</taxon>
        <taxon>Xylaria</taxon>
    </lineage>
</organism>
<dbReference type="InParanoid" id="A0A7C8NAS6"/>
<accession>A0A7C8NAS6</accession>
<evidence type="ECO:0000313" key="3">
    <source>
        <dbReference type="Proteomes" id="UP000481858"/>
    </source>
</evidence>
<dbReference type="Proteomes" id="UP000481858">
    <property type="component" value="Unassembled WGS sequence"/>
</dbReference>
<reference evidence="2 3" key="1">
    <citation type="submission" date="2019-12" db="EMBL/GenBank/DDBJ databases">
        <title>Draft genome sequence of the ascomycete Xylaria multiplex DSM 110363.</title>
        <authorList>
            <person name="Buettner E."/>
            <person name="Kellner H."/>
        </authorList>
    </citation>
    <scope>NUCLEOTIDE SEQUENCE [LARGE SCALE GENOMIC DNA]</scope>
    <source>
        <strain evidence="2 3">DSM 110363</strain>
    </source>
</reference>
<dbReference type="AlphaFoldDB" id="A0A7C8NAS6"/>
<protein>
    <submittedName>
        <fullName evidence="2">Uncharacterized protein</fullName>
    </submittedName>
</protein>